<dbReference type="SMART" id="SM00401">
    <property type="entry name" value="ZnF_GATA"/>
    <property type="match status" value="1"/>
</dbReference>
<evidence type="ECO:0000256" key="1">
    <source>
        <dbReference type="ARBA" id="ARBA00022723"/>
    </source>
</evidence>
<dbReference type="GO" id="GO:0006355">
    <property type="term" value="P:regulation of DNA-templated transcription"/>
    <property type="evidence" value="ECO:0007669"/>
    <property type="project" value="InterPro"/>
</dbReference>
<evidence type="ECO:0000256" key="2">
    <source>
        <dbReference type="ARBA" id="ARBA00022771"/>
    </source>
</evidence>
<dbReference type="GO" id="GO:0043565">
    <property type="term" value="F:sequence-specific DNA binding"/>
    <property type="evidence" value="ECO:0007669"/>
    <property type="project" value="InterPro"/>
</dbReference>
<dbReference type="InterPro" id="IPR013088">
    <property type="entry name" value="Znf_NHR/GATA"/>
</dbReference>
<dbReference type="Gene3D" id="3.30.50.10">
    <property type="entry name" value="Erythroid Transcription Factor GATA-1, subunit A"/>
    <property type="match status" value="1"/>
</dbReference>
<feature type="region of interest" description="Disordered" evidence="7">
    <location>
        <begin position="324"/>
        <end position="362"/>
    </location>
</feature>
<evidence type="ECO:0000313" key="10">
    <source>
        <dbReference type="Proteomes" id="UP001217582"/>
    </source>
</evidence>
<sequence>MAISTSLSHSKDQYQLDSKLYKPPLLRTIEIMSNFSSNDIASSYRGTNPSIGIVSEDRPGPAGALDKSPAADVPAVTMYRSTAIMPSRTPSMSGSLASPSPPPPAPTPAPVPSHVPDIPDQAPVPVSRPGRNTEAPPSYASCTASRNYSSVLPWSVPTPSSSTSSEANAVYALERLHAAALALYNHVGEQLSVQHSMTRQEDVHALLPLVSDINQEVRALMSVYDYRAGRDVVDMAPYYPWMLNSSTSPYYSPVVSDERDSKLMRMDDDPLGTARRRNMGQRNKAGSKYAARPDARVTSSADDLIFAARLHAAHSSYAASTNAYGKAATHEPSQPPAHAPKYRKRSRAPAPGVCHSCGHSDTPEWRRGPEGARTLCNACGLHFAKLVRRRTLEYANAAPGTPIPPVTIAELRQSTNVDVRSPGVAPMNDERVRIGSIKGTAECSYDETAPSDASHTPHTSHERALAGTPHDPPSAVQAASSETAEQ</sequence>
<evidence type="ECO:0000259" key="8">
    <source>
        <dbReference type="PROSITE" id="PS50114"/>
    </source>
</evidence>
<dbReference type="CDD" id="cd00202">
    <property type="entry name" value="ZnF_GATA"/>
    <property type="match status" value="1"/>
</dbReference>
<feature type="compositionally biased region" description="Pro residues" evidence="7">
    <location>
        <begin position="99"/>
        <end position="113"/>
    </location>
</feature>
<accession>A0AAJ6CLN7</accession>
<dbReference type="EMBL" id="CP119918">
    <property type="protein sequence ID" value="WFD15952.1"/>
    <property type="molecule type" value="Genomic_DNA"/>
</dbReference>
<feature type="region of interest" description="Disordered" evidence="7">
    <location>
        <begin position="86"/>
        <end position="142"/>
    </location>
</feature>
<reference evidence="9 10" key="1">
    <citation type="submission" date="2023-03" db="EMBL/GenBank/DDBJ databases">
        <title>Mating type loci evolution in Malassezia.</title>
        <authorList>
            <person name="Coelho M.A."/>
        </authorList>
    </citation>
    <scope>NUCLEOTIDE SEQUENCE [LARGE SCALE GENOMIC DNA]</scope>
    <source>
        <strain evidence="9 10">CBS 13387</strain>
    </source>
</reference>
<evidence type="ECO:0000256" key="4">
    <source>
        <dbReference type="ARBA" id="ARBA00023015"/>
    </source>
</evidence>
<evidence type="ECO:0000256" key="7">
    <source>
        <dbReference type="SAM" id="MobiDB-lite"/>
    </source>
</evidence>
<keyword evidence="5" id="KW-0804">Transcription</keyword>
<dbReference type="InterPro" id="IPR000679">
    <property type="entry name" value="Znf_GATA"/>
</dbReference>
<dbReference type="Proteomes" id="UP001217582">
    <property type="component" value="Chromosome 3"/>
</dbReference>
<feature type="domain" description="GATA-type" evidence="8">
    <location>
        <begin position="354"/>
        <end position="383"/>
    </location>
</feature>
<evidence type="ECO:0000256" key="5">
    <source>
        <dbReference type="ARBA" id="ARBA00023163"/>
    </source>
</evidence>
<dbReference type="Pfam" id="PF00320">
    <property type="entry name" value="GATA"/>
    <property type="match status" value="1"/>
</dbReference>
<proteinExistence type="predicted"/>
<evidence type="ECO:0000256" key="6">
    <source>
        <dbReference type="PROSITE-ProRule" id="PRU00094"/>
    </source>
</evidence>
<dbReference type="PROSITE" id="PS00344">
    <property type="entry name" value="GATA_ZN_FINGER_1"/>
    <property type="match status" value="1"/>
</dbReference>
<name>A0AAJ6CLN7_9BASI</name>
<evidence type="ECO:0000256" key="3">
    <source>
        <dbReference type="ARBA" id="ARBA00022833"/>
    </source>
</evidence>
<keyword evidence="1" id="KW-0479">Metal-binding</keyword>
<gene>
    <name evidence="9" type="ORF">MARU1_001981</name>
</gene>
<evidence type="ECO:0000313" key="9">
    <source>
        <dbReference type="EMBL" id="WFD15952.1"/>
    </source>
</evidence>
<dbReference type="AlphaFoldDB" id="A0AAJ6CLN7"/>
<organism evidence="9 10">
    <name type="scientific">Malassezia arunalokei</name>
    <dbReference type="NCBI Taxonomy" id="1514897"/>
    <lineage>
        <taxon>Eukaryota</taxon>
        <taxon>Fungi</taxon>
        <taxon>Dikarya</taxon>
        <taxon>Basidiomycota</taxon>
        <taxon>Ustilaginomycotina</taxon>
        <taxon>Malasseziomycetes</taxon>
        <taxon>Malasseziales</taxon>
        <taxon>Malasseziaceae</taxon>
        <taxon>Malassezia</taxon>
    </lineage>
</organism>
<keyword evidence="10" id="KW-1185">Reference proteome</keyword>
<feature type="compositionally biased region" description="Polar residues" evidence="7">
    <location>
        <begin position="477"/>
        <end position="486"/>
    </location>
</feature>
<dbReference type="PANTHER" id="PTHR47172:SF24">
    <property type="entry name" value="GATA ZINC FINGER DOMAIN-CONTAINING PROTEIN 14-RELATED"/>
    <property type="match status" value="1"/>
</dbReference>
<dbReference type="PROSITE" id="PS50114">
    <property type="entry name" value="GATA_ZN_FINGER_2"/>
    <property type="match status" value="1"/>
</dbReference>
<keyword evidence="2 6" id="KW-0863">Zinc-finger</keyword>
<feature type="region of interest" description="Disordered" evidence="7">
    <location>
        <begin position="264"/>
        <end position="293"/>
    </location>
</feature>
<dbReference type="SUPFAM" id="SSF57716">
    <property type="entry name" value="Glucocorticoid receptor-like (DNA-binding domain)"/>
    <property type="match status" value="1"/>
</dbReference>
<keyword evidence="4" id="KW-0805">Transcription regulation</keyword>
<dbReference type="GO" id="GO:0008270">
    <property type="term" value="F:zinc ion binding"/>
    <property type="evidence" value="ECO:0007669"/>
    <property type="project" value="UniProtKB-KW"/>
</dbReference>
<protein>
    <recommendedName>
        <fullName evidence="8">GATA-type domain-containing protein</fullName>
    </recommendedName>
</protein>
<dbReference type="PANTHER" id="PTHR47172">
    <property type="entry name" value="OS01G0976800 PROTEIN"/>
    <property type="match status" value="1"/>
</dbReference>
<keyword evidence="3" id="KW-0862">Zinc</keyword>
<feature type="region of interest" description="Disordered" evidence="7">
    <location>
        <begin position="444"/>
        <end position="486"/>
    </location>
</feature>